<proteinExistence type="predicted"/>
<feature type="transmembrane region" description="Helical" evidence="1">
    <location>
        <begin position="51"/>
        <end position="71"/>
    </location>
</feature>
<name>A0A327SWS3_9SPHI</name>
<protein>
    <submittedName>
        <fullName evidence="2">Uncharacterized protein</fullName>
    </submittedName>
</protein>
<evidence type="ECO:0000313" key="2">
    <source>
        <dbReference type="EMBL" id="RAJ33388.1"/>
    </source>
</evidence>
<reference evidence="2 3" key="1">
    <citation type="submission" date="2018-06" db="EMBL/GenBank/DDBJ databases">
        <title>Genomic Encyclopedia of Archaeal and Bacterial Type Strains, Phase II (KMG-II): from individual species to whole genera.</title>
        <authorList>
            <person name="Goeker M."/>
        </authorList>
    </citation>
    <scope>NUCLEOTIDE SEQUENCE [LARGE SCALE GENOMIC DNA]</scope>
    <source>
        <strain evidence="2 3">DSM 14825</strain>
    </source>
</reference>
<dbReference type="Proteomes" id="UP000249754">
    <property type="component" value="Unassembled WGS sequence"/>
</dbReference>
<feature type="transmembrane region" description="Helical" evidence="1">
    <location>
        <begin position="76"/>
        <end position="95"/>
    </location>
</feature>
<evidence type="ECO:0000313" key="3">
    <source>
        <dbReference type="Proteomes" id="UP000249754"/>
    </source>
</evidence>
<comment type="caution">
    <text evidence="2">The sequence shown here is derived from an EMBL/GenBank/DDBJ whole genome shotgun (WGS) entry which is preliminary data.</text>
</comment>
<sequence length="128" mass="14790">MKKLIFFLILMSLSSLFMGISINGVMGHIYDFEFIGFPRSELTSSTKHYLLIILWLIAIISHIFIFMLPILIKKPYFTKALIFAPLTYFALMGIINPVYSLLLVPALIIWLICLWINKNLNTQKAHLI</sequence>
<keyword evidence="1" id="KW-1133">Transmembrane helix</keyword>
<gene>
    <name evidence="2" type="ORF">LY11_01437</name>
</gene>
<accession>A0A327SWS3</accession>
<keyword evidence="1" id="KW-0812">Transmembrane</keyword>
<organism evidence="2 3">
    <name type="scientific">Pedobacter cryoconitis</name>
    <dbReference type="NCBI Taxonomy" id="188932"/>
    <lineage>
        <taxon>Bacteria</taxon>
        <taxon>Pseudomonadati</taxon>
        <taxon>Bacteroidota</taxon>
        <taxon>Sphingobacteriia</taxon>
        <taxon>Sphingobacteriales</taxon>
        <taxon>Sphingobacteriaceae</taxon>
        <taxon>Pedobacter</taxon>
    </lineage>
</organism>
<dbReference type="AlphaFoldDB" id="A0A327SWS3"/>
<dbReference type="EMBL" id="QLLR01000004">
    <property type="protein sequence ID" value="RAJ33388.1"/>
    <property type="molecule type" value="Genomic_DNA"/>
</dbReference>
<feature type="transmembrane region" description="Helical" evidence="1">
    <location>
        <begin position="101"/>
        <end position="117"/>
    </location>
</feature>
<evidence type="ECO:0000256" key="1">
    <source>
        <dbReference type="SAM" id="Phobius"/>
    </source>
</evidence>
<keyword evidence="1" id="KW-0472">Membrane</keyword>